<evidence type="ECO:0000256" key="1">
    <source>
        <dbReference type="SAM" id="Coils"/>
    </source>
</evidence>
<sequence>MNVNDNFRREVGIPSIPSALPTGISFTSSHSSSIVQRQVMESHIDLATSSHLHLVHLKLNNTEDELKNTKAELEKALQQLQLSSIKHTNSFLWRIEGFSKILRRAQKKDETEIESDPFYTNTETECYGYKLKVIVCPNGDGDGEKTHLSVYIVIMKGEYDAILPWPFSKKVKFTLIDQEEDPDQRQNKTHKFVWQDCESLARPVTGENDGVGSPKFVSHEELNSRRFLVDDTLFLLVDIE</sequence>
<evidence type="ECO:0000259" key="2">
    <source>
        <dbReference type="PROSITE" id="PS50144"/>
    </source>
</evidence>
<keyword evidence="1" id="KW-0175">Coiled coil</keyword>
<name>A0A2B4RF09_STYPI</name>
<dbReference type="SMART" id="SM00061">
    <property type="entry name" value="MATH"/>
    <property type="match status" value="1"/>
</dbReference>
<dbReference type="Gene3D" id="2.60.210.10">
    <property type="entry name" value="Apoptosis, Tumor Necrosis Factor Receptor Associated Protein 2, Chain A"/>
    <property type="match status" value="1"/>
</dbReference>
<dbReference type="CDD" id="cd00270">
    <property type="entry name" value="MATH_TRAF_C"/>
    <property type="match status" value="1"/>
</dbReference>
<dbReference type="OrthoDB" id="5987964at2759"/>
<feature type="coiled-coil region" evidence="1">
    <location>
        <begin position="52"/>
        <end position="86"/>
    </location>
</feature>
<dbReference type="PANTHER" id="PTHR10131:SF148">
    <property type="entry name" value="TNF RECEPTOR-ASSOCIATED FACTOR"/>
    <property type="match status" value="1"/>
</dbReference>
<accession>A0A2B4RF09</accession>
<dbReference type="SUPFAM" id="SSF49599">
    <property type="entry name" value="TRAF domain-like"/>
    <property type="match status" value="1"/>
</dbReference>
<gene>
    <name evidence="3" type="primary">Traf4</name>
    <name evidence="3" type="ORF">AWC38_SpisGene20836</name>
</gene>
<keyword evidence="3" id="KW-0675">Receptor</keyword>
<feature type="domain" description="MATH" evidence="2">
    <location>
        <begin position="88"/>
        <end position="239"/>
    </location>
</feature>
<keyword evidence="4" id="KW-1185">Reference proteome</keyword>
<protein>
    <submittedName>
        <fullName evidence="3">TNF receptor-associated factor 4</fullName>
    </submittedName>
</protein>
<dbReference type="PROSITE" id="PS50144">
    <property type="entry name" value="MATH"/>
    <property type="match status" value="1"/>
</dbReference>
<dbReference type="AlphaFoldDB" id="A0A2B4RF09"/>
<dbReference type="InterPro" id="IPR008974">
    <property type="entry name" value="TRAF-like"/>
</dbReference>
<evidence type="ECO:0000313" key="4">
    <source>
        <dbReference type="Proteomes" id="UP000225706"/>
    </source>
</evidence>
<dbReference type="PANTHER" id="PTHR10131">
    <property type="entry name" value="TNF RECEPTOR ASSOCIATED FACTOR"/>
    <property type="match status" value="1"/>
</dbReference>
<dbReference type="Pfam" id="PF22486">
    <property type="entry name" value="MATH_2"/>
    <property type="match status" value="1"/>
</dbReference>
<dbReference type="EMBL" id="LSMT01000703">
    <property type="protein sequence ID" value="PFX14968.1"/>
    <property type="molecule type" value="Genomic_DNA"/>
</dbReference>
<dbReference type="GO" id="GO:0043122">
    <property type="term" value="P:regulation of canonical NF-kappaB signal transduction"/>
    <property type="evidence" value="ECO:0007669"/>
    <property type="project" value="TreeGrafter"/>
</dbReference>
<reference evidence="4" key="1">
    <citation type="journal article" date="2017" name="bioRxiv">
        <title>Comparative analysis of the genomes of Stylophora pistillata and Acropora digitifera provides evidence for extensive differences between species of corals.</title>
        <authorList>
            <person name="Voolstra C.R."/>
            <person name="Li Y."/>
            <person name="Liew Y.J."/>
            <person name="Baumgarten S."/>
            <person name="Zoccola D."/>
            <person name="Flot J.-F."/>
            <person name="Tambutte S."/>
            <person name="Allemand D."/>
            <person name="Aranda M."/>
        </authorList>
    </citation>
    <scope>NUCLEOTIDE SEQUENCE [LARGE SCALE GENOMIC DNA]</scope>
</reference>
<dbReference type="Proteomes" id="UP000225706">
    <property type="component" value="Unassembled WGS sequence"/>
</dbReference>
<evidence type="ECO:0000313" key="3">
    <source>
        <dbReference type="EMBL" id="PFX14968.1"/>
    </source>
</evidence>
<organism evidence="3 4">
    <name type="scientific">Stylophora pistillata</name>
    <name type="common">Smooth cauliflower coral</name>
    <dbReference type="NCBI Taxonomy" id="50429"/>
    <lineage>
        <taxon>Eukaryota</taxon>
        <taxon>Metazoa</taxon>
        <taxon>Cnidaria</taxon>
        <taxon>Anthozoa</taxon>
        <taxon>Hexacorallia</taxon>
        <taxon>Scleractinia</taxon>
        <taxon>Astrocoeniina</taxon>
        <taxon>Pocilloporidae</taxon>
        <taxon>Stylophora</taxon>
    </lineage>
</organism>
<dbReference type="STRING" id="50429.A0A2B4RF09"/>
<dbReference type="InterPro" id="IPR002083">
    <property type="entry name" value="MATH/TRAF_dom"/>
</dbReference>
<comment type="caution">
    <text evidence="3">The sequence shown here is derived from an EMBL/GenBank/DDBJ whole genome shotgun (WGS) entry which is preliminary data.</text>
</comment>
<proteinExistence type="predicted"/>